<sequence length="280" mass="29883">MKLLRYGAPGAEKPALLDQDGVIRDLSGVISDVAGAALSDETLTKLRALDTASLPAVADDPRIGPCVGQVGKFICIGLNYADHAAEAGMELPAEPVVFFKATSAICGPNDDVEIPRTSVKTDWEVELGVVIGKHAKYVTKEEALDHVAGYCVVNDLSERDFQLHRAGQWVKGKSADTFGPIGPWLVTRDEVADPQNLSMYLDVNGHRYQDGSTKTMHFDVATVISHLSQFMSLHPGDVITTGTPPGVGMGQKPETYLKAGDKMELGIEGLGVQTQNVIAG</sequence>
<evidence type="ECO:0000313" key="4">
    <source>
        <dbReference type="EMBL" id="CUH83752.1"/>
    </source>
</evidence>
<dbReference type="Proteomes" id="UP000051681">
    <property type="component" value="Unassembled WGS sequence"/>
</dbReference>
<dbReference type="InterPro" id="IPR051121">
    <property type="entry name" value="FAH"/>
</dbReference>
<gene>
    <name evidence="4" type="ORF">TM5383_00953</name>
</gene>
<evidence type="ECO:0000313" key="5">
    <source>
        <dbReference type="Proteomes" id="UP000051681"/>
    </source>
</evidence>
<dbReference type="GO" id="GO:0046872">
    <property type="term" value="F:metal ion binding"/>
    <property type="evidence" value="ECO:0007669"/>
    <property type="project" value="UniProtKB-KW"/>
</dbReference>
<keyword evidence="2" id="KW-0479">Metal-binding</keyword>
<dbReference type="InterPro" id="IPR036663">
    <property type="entry name" value="Fumarylacetoacetase_C_sf"/>
</dbReference>
<comment type="similarity">
    <text evidence="1">Belongs to the FAH family.</text>
</comment>
<dbReference type="Gene3D" id="3.90.850.10">
    <property type="entry name" value="Fumarylacetoacetase-like, C-terminal domain"/>
    <property type="match status" value="1"/>
</dbReference>
<dbReference type="PANTHER" id="PTHR42796">
    <property type="entry name" value="FUMARYLACETOACETATE HYDROLASE DOMAIN-CONTAINING PROTEIN 2A-RELATED"/>
    <property type="match status" value="1"/>
</dbReference>
<dbReference type="RefSeq" id="WP_058317892.1">
    <property type="nucleotide sequence ID" value="NZ_CYSF01000006.1"/>
</dbReference>
<organism evidence="4 5">
    <name type="scientific">Thalassovita mediterranea</name>
    <dbReference type="NCBI Taxonomy" id="340021"/>
    <lineage>
        <taxon>Bacteria</taxon>
        <taxon>Pseudomonadati</taxon>
        <taxon>Pseudomonadota</taxon>
        <taxon>Alphaproteobacteria</taxon>
        <taxon>Rhodobacterales</taxon>
        <taxon>Roseobacteraceae</taxon>
        <taxon>Thalassovita</taxon>
    </lineage>
</organism>
<dbReference type="Pfam" id="PF01557">
    <property type="entry name" value="FAA_hydrolase"/>
    <property type="match status" value="1"/>
</dbReference>
<dbReference type="STRING" id="340021.TM5383_00953"/>
<reference evidence="4 5" key="1">
    <citation type="submission" date="2015-09" db="EMBL/GenBank/DDBJ databases">
        <authorList>
            <consortium name="Swine Surveillance"/>
        </authorList>
    </citation>
    <scope>NUCLEOTIDE SEQUENCE [LARGE SCALE GENOMIC DNA]</scope>
    <source>
        <strain evidence="4 5">CECT 8383</strain>
    </source>
</reference>
<dbReference type="GO" id="GO:0050385">
    <property type="term" value="F:ureidoglycolate lyase activity"/>
    <property type="evidence" value="ECO:0007669"/>
    <property type="project" value="UniProtKB-EC"/>
</dbReference>
<evidence type="ECO:0000259" key="3">
    <source>
        <dbReference type="Pfam" id="PF01557"/>
    </source>
</evidence>
<feature type="domain" description="Fumarylacetoacetase-like C-terminal" evidence="3">
    <location>
        <begin position="72"/>
        <end position="277"/>
    </location>
</feature>
<keyword evidence="4" id="KW-0456">Lyase</keyword>
<proteinExistence type="inferred from homology"/>
<dbReference type="EMBL" id="CYSF01000006">
    <property type="protein sequence ID" value="CUH83752.1"/>
    <property type="molecule type" value="Genomic_DNA"/>
</dbReference>
<dbReference type="EC" id="4.3.2.3" evidence="4"/>
<evidence type="ECO:0000256" key="1">
    <source>
        <dbReference type="ARBA" id="ARBA00010211"/>
    </source>
</evidence>
<dbReference type="PANTHER" id="PTHR42796:SF4">
    <property type="entry name" value="FUMARYLACETOACETATE HYDROLASE DOMAIN-CONTAINING PROTEIN 2A"/>
    <property type="match status" value="1"/>
</dbReference>
<keyword evidence="5" id="KW-1185">Reference proteome</keyword>
<dbReference type="FunFam" id="3.90.850.10:FF:000012">
    <property type="entry name" value="Putative 2-hydroxyhepta-2,4-diene-1,7-dioate isomerase"/>
    <property type="match status" value="1"/>
</dbReference>
<name>A0A0P1GMU0_9RHOB</name>
<dbReference type="OrthoDB" id="5197601at2"/>
<dbReference type="SUPFAM" id="SSF56529">
    <property type="entry name" value="FAH"/>
    <property type="match status" value="1"/>
</dbReference>
<dbReference type="GO" id="GO:0044281">
    <property type="term" value="P:small molecule metabolic process"/>
    <property type="evidence" value="ECO:0007669"/>
    <property type="project" value="UniProtKB-ARBA"/>
</dbReference>
<dbReference type="AlphaFoldDB" id="A0A0P1GMU0"/>
<dbReference type="InterPro" id="IPR011234">
    <property type="entry name" value="Fumarylacetoacetase-like_C"/>
</dbReference>
<evidence type="ECO:0000256" key="2">
    <source>
        <dbReference type="ARBA" id="ARBA00022723"/>
    </source>
</evidence>
<accession>A0A0P1GMU0</accession>
<protein>
    <submittedName>
        <fullName evidence="4">Ureidoglycolate lyase</fullName>
        <ecNumber evidence="4">4.3.2.3</ecNumber>
    </submittedName>
</protein>